<accession>A0A1K0IQM1</accession>
<proteinExistence type="predicted"/>
<feature type="compositionally biased region" description="Polar residues" evidence="1">
    <location>
        <begin position="42"/>
        <end position="57"/>
    </location>
</feature>
<evidence type="ECO:0000313" key="2">
    <source>
        <dbReference type="EMBL" id="SCU75155.1"/>
    </source>
</evidence>
<gene>
    <name evidence="2" type="ORF">CNECB9_2260045</name>
</gene>
<protein>
    <submittedName>
        <fullName evidence="2">Uncharacterized protein</fullName>
    </submittedName>
</protein>
<feature type="region of interest" description="Disordered" evidence="1">
    <location>
        <begin position="36"/>
        <end position="81"/>
    </location>
</feature>
<sequence>MEPNMKVLVRGLKAGLDEAALREALARYAKIRSLKRRHGISPASQGQSGKNNDQVASTRRMPARPCRRAAGSGRGRRAGPA</sequence>
<evidence type="ECO:0000256" key="1">
    <source>
        <dbReference type="SAM" id="MobiDB-lite"/>
    </source>
</evidence>
<dbReference type="EMBL" id="FMSH01000142">
    <property type="protein sequence ID" value="SCU75155.1"/>
    <property type="molecule type" value="Genomic_DNA"/>
</dbReference>
<dbReference type="AlphaFoldDB" id="A0A1K0IQM1"/>
<reference evidence="2" key="1">
    <citation type="submission" date="2016-09" db="EMBL/GenBank/DDBJ databases">
        <authorList>
            <person name="Capua I."/>
            <person name="De Benedictis P."/>
            <person name="Joannis T."/>
            <person name="Lombin L.H."/>
            <person name="Cattoli G."/>
        </authorList>
    </citation>
    <scope>NUCLEOTIDE SEQUENCE</scope>
    <source>
        <strain evidence="2">B9</strain>
    </source>
</reference>
<organism evidence="2">
    <name type="scientific">Cupriavidus necator</name>
    <name type="common">Alcaligenes eutrophus</name>
    <name type="synonym">Ralstonia eutropha</name>
    <dbReference type="NCBI Taxonomy" id="106590"/>
    <lineage>
        <taxon>Bacteria</taxon>
        <taxon>Pseudomonadati</taxon>
        <taxon>Pseudomonadota</taxon>
        <taxon>Betaproteobacteria</taxon>
        <taxon>Burkholderiales</taxon>
        <taxon>Burkholderiaceae</taxon>
        <taxon>Cupriavidus</taxon>
    </lineage>
</organism>
<name>A0A1K0IQM1_CUPNE</name>